<proteinExistence type="predicted"/>
<accession>A0ABM1MWS9</accession>
<organism evidence="4 5">
    <name type="scientific">Nicrophorus vespilloides</name>
    <name type="common">Boreal carrion beetle</name>
    <dbReference type="NCBI Taxonomy" id="110193"/>
    <lineage>
        <taxon>Eukaryota</taxon>
        <taxon>Metazoa</taxon>
        <taxon>Ecdysozoa</taxon>
        <taxon>Arthropoda</taxon>
        <taxon>Hexapoda</taxon>
        <taxon>Insecta</taxon>
        <taxon>Pterygota</taxon>
        <taxon>Neoptera</taxon>
        <taxon>Endopterygota</taxon>
        <taxon>Coleoptera</taxon>
        <taxon>Polyphaga</taxon>
        <taxon>Staphyliniformia</taxon>
        <taxon>Silphidae</taxon>
        <taxon>Nicrophorinae</taxon>
        <taxon>Nicrophorus</taxon>
    </lineage>
</organism>
<feature type="domain" description="THUMP" evidence="3">
    <location>
        <begin position="126"/>
        <end position="232"/>
    </location>
</feature>
<reference evidence="5" key="1">
    <citation type="submission" date="2025-08" db="UniProtKB">
        <authorList>
            <consortium name="RefSeq"/>
        </authorList>
    </citation>
    <scope>IDENTIFICATION</scope>
    <source>
        <tissue evidence="5">Whole Larva</tissue>
    </source>
</reference>
<evidence type="ECO:0000259" key="3">
    <source>
        <dbReference type="PROSITE" id="PS51165"/>
    </source>
</evidence>
<gene>
    <name evidence="5" type="primary">LOC108564479</name>
</gene>
<dbReference type="SUPFAM" id="SSF143437">
    <property type="entry name" value="THUMP domain-like"/>
    <property type="match status" value="1"/>
</dbReference>
<dbReference type="InterPro" id="IPR004114">
    <property type="entry name" value="THUMP_dom"/>
</dbReference>
<dbReference type="SMART" id="SM00981">
    <property type="entry name" value="THUMP"/>
    <property type="match status" value="1"/>
</dbReference>
<dbReference type="CDD" id="cd11717">
    <property type="entry name" value="THUMP_THUMPD1_like"/>
    <property type="match status" value="1"/>
</dbReference>
<dbReference type="PROSITE" id="PS51165">
    <property type="entry name" value="THUMP"/>
    <property type="match status" value="1"/>
</dbReference>
<dbReference type="PANTHER" id="PTHR13452:SF10">
    <property type="entry name" value="THUMP DOMAIN-CONTAINING PROTEIN 1"/>
    <property type="match status" value="1"/>
</dbReference>
<dbReference type="RefSeq" id="XP_017779029.1">
    <property type="nucleotide sequence ID" value="XM_017923540.1"/>
</dbReference>
<keyword evidence="1" id="KW-0694">RNA-binding</keyword>
<dbReference type="Pfam" id="PF02926">
    <property type="entry name" value="THUMP"/>
    <property type="match status" value="1"/>
</dbReference>
<protein>
    <submittedName>
        <fullName evidence="5">THUMP domain-containing protein 1 homolog</fullName>
    </submittedName>
</protein>
<feature type="coiled-coil region" evidence="2">
    <location>
        <begin position="68"/>
        <end position="95"/>
    </location>
</feature>
<evidence type="ECO:0000256" key="1">
    <source>
        <dbReference type="PROSITE-ProRule" id="PRU00529"/>
    </source>
</evidence>
<keyword evidence="4" id="KW-1185">Reference proteome</keyword>
<evidence type="ECO:0000256" key="2">
    <source>
        <dbReference type="SAM" id="Coils"/>
    </source>
</evidence>
<dbReference type="PANTHER" id="PTHR13452">
    <property type="entry name" value="THUMP DOMAIN CONTAINING PROTEIN 1-RELATED"/>
    <property type="match status" value="1"/>
</dbReference>
<dbReference type="InterPro" id="IPR040183">
    <property type="entry name" value="THUMPD1-like"/>
</dbReference>
<evidence type="ECO:0000313" key="5">
    <source>
        <dbReference type="RefSeq" id="XP_017779029.1"/>
    </source>
</evidence>
<dbReference type="Proteomes" id="UP000695000">
    <property type="component" value="Unplaced"/>
</dbReference>
<dbReference type="GeneID" id="108564479"/>
<name>A0ABM1MWS9_NICVS</name>
<dbReference type="Gene3D" id="3.30.2300.10">
    <property type="entry name" value="THUMP superfamily"/>
    <property type="match status" value="1"/>
</dbReference>
<sequence length="253" mass="29362">MESAGDNLKRKKKQYYSQKRQRRFEITAGLKGFLCSCNFNERDCVKESYNLLNKYADKLYPPKEKEEVDEEQGIEEELSAEVDKLKNERGNEERRFQYIDTGAKNLLFIKTTLDEPIEVTKEIVDDIIAEGKQQTRFLIRLVPVETTCKAVVGEIREALKPLLKKNFDSGPKTFSIVYNHRFNNTLNKEEVIKLVADDVFAIRADHKVDLKGAETSIIIEIIKTFAYLSVVPNYLKNKKHNLHLICKPEENKE</sequence>
<evidence type="ECO:0000313" key="4">
    <source>
        <dbReference type="Proteomes" id="UP000695000"/>
    </source>
</evidence>
<keyword evidence="2" id="KW-0175">Coiled coil</keyword>